<evidence type="ECO:0000259" key="1">
    <source>
        <dbReference type="PROSITE" id="PS50042"/>
    </source>
</evidence>
<dbReference type="SUPFAM" id="SSF51206">
    <property type="entry name" value="cAMP-binding domain-like"/>
    <property type="match status" value="1"/>
</dbReference>
<evidence type="ECO:0000313" key="3">
    <source>
        <dbReference type="Proteomes" id="UP000001095"/>
    </source>
</evidence>
<dbReference type="OrthoDB" id="192231at2"/>
<dbReference type="RefSeq" id="WP_002712394.1">
    <property type="nucleotide sequence ID" value="NZ_KB375281.1"/>
</dbReference>
<gene>
    <name evidence="2" type="ORF">HMPREF9696_01528</name>
</gene>
<dbReference type="PROSITE" id="PS50042">
    <property type="entry name" value="CNMP_BINDING_3"/>
    <property type="match status" value="1"/>
</dbReference>
<feature type="domain" description="Cyclic nucleotide-binding" evidence="1">
    <location>
        <begin position="15"/>
        <end position="86"/>
    </location>
</feature>
<dbReference type="InterPro" id="IPR014710">
    <property type="entry name" value="RmlC-like_jellyroll"/>
</dbReference>
<dbReference type="CDD" id="cd00038">
    <property type="entry name" value="CAP_ED"/>
    <property type="match status" value="1"/>
</dbReference>
<dbReference type="Proteomes" id="UP000001095">
    <property type="component" value="Unassembled WGS sequence"/>
</dbReference>
<accession>K8PGS1</accession>
<keyword evidence="3" id="KW-1185">Reference proteome</keyword>
<dbReference type="InterPro" id="IPR018490">
    <property type="entry name" value="cNMP-bd_dom_sf"/>
</dbReference>
<organism evidence="2 3">
    <name type="scientific">Afipia clevelandensis ATCC 49720</name>
    <dbReference type="NCBI Taxonomy" id="883079"/>
    <lineage>
        <taxon>Bacteria</taxon>
        <taxon>Pseudomonadati</taxon>
        <taxon>Pseudomonadota</taxon>
        <taxon>Alphaproteobacteria</taxon>
        <taxon>Hyphomicrobiales</taxon>
        <taxon>Nitrobacteraceae</taxon>
        <taxon>Afipia</taxon>
    </lineage>
</organism>
<name>K8PGS1_9BRAD</name>
<comment type="caution">
    <text evidence="2">The sequence shown here is derived from an EMBL/GenBank/DDBJ whole genome shotgun (WGS) entry which is preliminary data.</text>
</comment>
<dbReference type="EMBL" id="AGWY01000007">
    <property type="protein sequence ID" value="EKS37578.1"/>
    <property type="molecule type" value="Genomic_DNA"/>
</dbReference>
<dbReference type="Gene3D" id="2.60.120.10">
    <property type="entry name" value="Jelly Rolls"/>
    <property type="match status" value="1"/>
</dbReference>
<dbReference type="HOGENOM" id="CLU_1640538_0_0_5"/>
<evidence type="ECO:0000313" key="2">
    <source>
        <dbReference type="EMBL" id="EKS37578.1"/>
    </source>
</evidence>
<sequence>MRAVLEHCIGRQESYVAAQSLLLREGETTGELFVLLEGELEVLKGETVVAVVTEPGAVLGEMSVLLGQPHTATVRAATGSTVYRIDDGDGFLREKTEVALLVARVLAQRLNAATTYLADIKRQYAGHGTHLEMVGEVLETLVNLPDSKASPGSDRQPDPRL</sequence>
<dbReference type="AlphaFoldDB" id="K8PGS1"/>
<proteinExistence type="predicted"/>
<protein>
    <recommendedName>
        <fullName evidence="1">Cyclic nucleotide-binding domain-containing protein</fullName>
    </recommendedName>
</protein>
<reference evidence="2 3" key="1">
    <citation type="submission" date="2012-04" db="EMBL/GenBank/DDBJ databases">
        <title>The Genome Sequence of Afipia clevelandensis ATCC 49720.</title>
        <authorList>
            <consortium name="The Broad Institute Genome Sequencing Platform"/>
            <person name="Earl A."/>
            <person name="Ward D."/>
            <person name="Feldgarden M."/>
            <person name="Gevers D."/>
            <person name="Huys G."/>
            <person name="Walker B."/>
            <person name="Young S.K."/>
            <person name="Zeng Q."/>
            <person name="Gargeya S."/>
            <person name="Fitzgerald M."/>
            <person name="Haas B."/>
            <person name="Abouelleil A."/>
            <person name="Alvarado L."/>
            <person name="Arachchi H.M."/>
            <person name="Berlin A."/>
            <person name="Chapman S.B."/>
            <person name="Goldberg J."/>
            <person name="Griggs A."/>
            <person name="Gujja S."/>
            <person name="Hansen M."/>
            <person name="Howarth C."/>
            <person name="Imamovic A."/>
            <person name="Larimer J."/>
            <person name="McCowen C."/>
            <person name="Montmayeur A."/>
            <person name="Murphy C."/>
            <person name="Neiman D."/>
            <person name="Pearson M."/>
            <person name="Priest M."/>
            <person name="Roberts A."/>
            <person name="Saif S."/>
            <person name="Shea T."/>
            <person name="Sisk P."/>
            <person name="Sykes S."/>
            <person name="Wortman J."/>
            <person name="Nusbaum C."/>
            <person name="Birren B."/>
        </authorList>
    </citation>
    <scope>NUCLEOTIDE SEQUENCE [LARGE SCALE GENOMIC DNA]</scope>
    <source>
        <strain evidence="2 3">ATCC 49720</strain>
    </source>
</reference>
<dbReference type="Pfam" id="PF00027">
    <property type="entry name" value="cNMP_binding"/>
    <property type="match status" value="1"/>
</dbReference>
<dbReference type="InterPro" id="IPR000595">
    <property type="entry name" value="cNMP-bd_dom"/>
</dbReference>